<evidence type="ECO:0000313" key="3">
    <source>
        <dbReference type="Proteomes" id="UP000078200"/>
    </source>
</evidence>
<name>A0A1A9UMI1_GLOAU</name>
<protein>
    <submittedName>
        <fullName evidence="2">Endo/exonuclease/phosphatase domain-containing protein</fullName>
    </submittedName>
</protein>
<proteinExistence type="predicted"/>
<dbReference type="STRING" id="7395.A0A1A9UMI1"/>
<keyword evidence="3" id="KW-1185">Reference proteome</keyword>
<evidence type="ECO:0000259" key="1">
    <source>
        <dbReference type="Pfam" id="PF14529"/>
    </source>
</evidence>
<dbReference type="InterPro" id="IPR036691">
    <property type="entry name" value="Endo/exonu/phosph_ase_sf"/>
</dbReference>
<dbReference type="Gene3D" id="3.60.10.10">
    <property type="entry name" value="Endonuclease/exonuclease/phosphatase"/>
    <property type="match status" value="1"/>
</dbReference>
<dbReference type="VEuPathDB" id="VectorBase:GAUT009400"/>
<accession>A0A1A9UMI1</accession>
<dbReference type="Pfam" id="PF14529">
    <property type="entry name" value="Exo_endo_phos_2"/>
    <property type="match status" value="1"/>
</dbReference>
<evidence type="ECO:0000313" key="2">
    <source>
        <dbReference type="EnsemblMetazoa" id="GAUT009400-PA"/>
    </source>
</evidence>
<sequence>MSVHPCRIGDEESHFRKITTQQIETFPRERSRIFLMELKILSYNIRGLKENLSSEHFLNYIDGFHIVFLEETHVENPKELEEKFFKNFTIYWKPGVKDEARREGGKKKPGRASGGCMYGIKNDLKSAGITHEFIKGEDILKISTNTLTITFIPLYMRGANWNEHFNKLEKCLKQETVINPIIMGDLNIRIGELRPEFQKVIPSTNIVRKERISKDKKSSSQGRQFIDLCNEHKLIVANGAVEGDLEGAVTFYSPVGSSVNDICALSHNLLPNIRKFSVDQIDGSDHYPIILELNLEGNINVVKKNEEQVQQSYKNEPRLKAEKVKLKDITTAKTYRNIGSHLWLSELDLSEFFGIQNEALEMNEFTALPKTYSPLDTIYNLAAIVHLKFKENERVYALFVTIKAAYLSARPIKSKKRANYEQRFDDFMNDVSEHLEGGLSIACKQIKVLLGEEMIILAEDAETLQHMINDFCDFAETKKVLITPASCKIMIFKLSGYKRRNEKWILKDKKIDVLSRYCYLNMLLTSKMDFCDHVKALCSKVIKKLRPLLDEKNIRPKIKYEVCLNMCKKVFVCYSQCLAYDYEEIDRLQAYLIKRILKLPQEPKAPLHAHLLETGSENWSLFKLEGHLKYITSVLHKQRKNSLTYELSLLVVKRKILWAQTLSWSPNVPLENWLKTCRLLIDQQREKYKAKYLQLQQTVNAFYKNLDYSKGQSYMFMSENLTLTAIQLIFKARCDLLLLNNSYLSKKRYKLCQLCKTKAPENIQHFIGFCPSLNAIRKLYFGSEIFSEQQDIVDVLNGVHGWNALGNYLHYAWEYRCKSVRFKKI</sequence>
<dbReference type="SUPFAM" id="SSF56219">
    <property type="entry name" value="DNase I-like"/>
    <property type="match status" value="1"/>
</dbReference>
<dbReference type="InterPro" id="IPR005135">
    <property type="entry name" value="Endo/exonuclease/phosphatase"/>
</dbReference>
<dbReference type="AlphaFoldDB" id="A0A1A9UMI1"/>
<feature type="domain" description="Endonuclease/exonuclease/phosphatase" evidence="1">
    <location>
        <begin position="149"/>
        <end position="290"/>
    </location>
</feature>
<dbReference type="EnsemblMetazoa" id="GAUT009400-RA">
    <property type="protein sequence ID" value="GAUT009400-PA"/>
    <property type="gene ID" value="GAUT009400"/>
</dbReference>
<dbReference type="GO" id="GO:0003824">
    <property type="term" value="F:catalytic activity"/>
    <property type="evidence" value="ECO:0007669"/>
    <property type="project" value="InterPro"/>
</dbReference>
<dbReference type="Proteomes" id="UP000078200">
    <property type="component" value="Unassembled WGS sequence"/>
</dbReference>
<organism evidence="2 3">
    <name type="scientific">Glossina austeni</name>
    <name type="common">Savannah tsetse fly</name>
    <dbReference type="NCBI Taxonomy" id="7395"/>
    <lineage>
        <taxon>Eukaryota</taxon>
        <taxon>Metazoa</taxon>
        <taxon>Ecdysozoa</taxon>
        <taxon>Arthropoda</taxon>
        <taxon>Hexapoda</taxon>
        <taxon>Insecta</taxon>
        <taxon>Pterygota</taxon>
        <taxon>Neoptera</taxon>
        <taxon>Endopterygota</taxon>
        <taxon>Diptera</taxon>
        <taxon>Brachycera</taxon>
        <taxon>Muscomorpha</taxon>
        <taxon>Hippoboscoidea</taxon>
        <taxon>Glossinidae</taxon>
        <taxon>Glossina</taxon>
    </lineage>
</organism>
<reference evidence="2" key="1">
    <citation type="submission" date="2020-05" db="UniProtKB">
        <authorList>
            <consortium name="EnsemblMetazoa"/>
        </authorList>
    </citation>
    <scope>IDENTIFICATION</scope>
    <source>
        <strain evidence="2">TTRI</strain>
    </source>
</reference>